<proteinExistence type="predicted"/>
<dbReference type="Pfam" id="PF17656">
    <property type="entry name" value="ChapFlgA_N"/>
    <property type="match status" value="1"/>
</dbReference>
<dbReference type="Gene3D" id="3.90.1210.10">
    <property type="entry name" value="Antifreeze-like/N-acetylneuraminic acid synthase C-terminal domain"/>
    <property type="match status" value="1"/>
</dbReference>
<dbReference type="PANTHER" id="PTHR36307">
    <property type="entry name" value="FLAGELLA BASAL BODY P-RING FORMATION PROTEIN FLGA"/>
    <property type="match status" value="1"/>
</dbReference>
<evidence type="ECO:0000313" key="3">
    <source>
        <dbReference type="EMBL" id="VAW94145.1"/>
    </source>
</evidence>
<accession>A0A3B0ZKW7</accession>
<evidence type="ECO:0000259" key="2">
    <source>
        <dbReference type="Pfam" id="PF17656"/>
    </source>
</evidence>
<evidence type="ECO:0008006" key="4">
    <source>
        <dbReference type="Google" id="ProtNLM"/>
    </source>
</evidence>
<sequence>MISLKKKNKSIIPAIFFRRFILVFICSISIPTNIAAKDGFQSMLELREKAFNFIKSQAKNNPTMRIEFARWDHRLKLSKCDKNKITAFYPGKQQRLGNVSIGLRCNKQHSWTIYLRAHITMQQNIVLSKRFISRGTVINKDDLVIENIKISNANIQFFHLKKNIIGKVAKRSIASGKVISATALKLATIIKRGQQVVIIAKTSGIIIRTKGKALSDGAKGQIVKVKNSRSKRELQATVIAPNMVKVNM</sequence>
<dbReference type="Pfam" id="PF13144">
    <property type="entry name" value="ChapFlgA"/>
    <property type="match status" value="1"/>
</dbReference>
<gene>
    <name evidence="3" type="ORF">MNBD_GAMMA22-2161</name>
</gene>
<dbReference type="InterPro" id="IPR017585">
    <property type="entry name" value="SAF_FlgA"/>
</dbReference>
<dbReference type="InterPro" id="IPR039246">
    <property type="entry name" value="Flagellar_FlgA"/>
</dbReference>
<feature type="domain" description="Flagella basal body P-ring formation protein FlgA SAF" evidence="1">
    <location>
        <begin position="124"/>
        <end position="246"/>
    </location>
</feature>
<dbReference type="Gene3D" id="2.30.30.760">
    <property type="match status" value="1"/>
</dbReference>
<organism evidence="3">
    <name type="scientific">hydrothermal vent metagenome</name>
    <dbReference type="NCBI Taxonomy" id="652676"/>
    <lineage>
        <taxon>unclassified sequences</taxon>
        <taxon>metagenomes</taxon>
        <taxon>ecological metagenomes</taxon>
    </lineage>
</organism>
<dbReference type="EMBL" id="UOFS01000014">
    <property type="protein sequence ID" value="VAW94145.1"/>
    <property type="molecule type" value="Genomic_DNA"/>
</dbReference>
<dbReference type="NCBIfam" id="TIGR03170">
    <property type="entry name" value="flgA_cterm"/>
    <property type="match status" value="1"/>
</dbReference>
<dbReference type="CDD" id="cd11614">
    <property type="entry name" value="SAF_CpaB_FlgA_like"/>
    <property type="match status" value="1"/>
</dbReference>
<dbReference type="AlphaFoldDB" id="A0A3B0ZKW7"/>
<evidence type="ECO:0000259" key="1">
    <source>
        <dbReference type="Pfam" id="PF13144"/>
    </source>
</evidence>
<protein>
    <recommendedName>
        <fullName evidence="4">Flagella basal body P-ring formation protein FlgA</fullName>
    </recommendedName>
</protein>
<name>A0A3B0ZKW7_9ZZZZ</name>
<feature type="domain" description="FlgA N-terminal" evidence="2">
    <location>
        <begin position="53"/>
        <end position="119"/>
    </location>
</feature>
<dbReference type="InterPro" id="IPR041231">
    <property type="entry name" value="FlgA_N"/>
</dbReference>
<dbReference type="GO" id="GO:0044780">
    <property type="term" value="P:bacterial-type flagellum assembly"/>
    <property type="evidence" value="ECO:0007669"/>
    <property type="project" value="InterPro"/>
</dbReference>
<dbReference type="PANTHER" id="PTHR36307:SF1">
    <property type="entry name" value="FLAGELLA BASAL BODY P-RING FORMATION PROTEIN FLGA"/>
    <property type="match status" value="1"/>
</dbReference>
<reference evidence="3" key="1">
    <citation type="submission" date="2018-06" db="EMBL/GenBank/DDBJ databases">
        <authorList>
            <person name="Zhirakovskaya E."/>
        </authorList>
    </citation>
    <scope>NUCLEOTIDE SEQUENCE</scope>
</reference>